<keyword evidence="1" id="KW-1133">Transmembrane helix</keyword>
<accession>A0A323UP02</accession>
<protein>
    <submittedName>
        <fullName evidence="2">Uncharacterized protein</fullName>
    </submittedName>
</protein>
<name>A0A323UP02_RHOPL</name>
<organism evidence="2 3">
    <name type="scientific">Rhodopseudomonas palustris</name>
    <dbReference type="NCBI Taxonomy" id="1076"/>
    <lineage>
        <taxon>Bacteria</taxon>
        <taxon>Pseudomonadati</taxon>
        <taxon>Pseudomonadota</taxon>
        <taxon>Alphaproteobacteria</taxon>
        <taxon>Hyphomicrobiales</taxon>
        <taxon>Nitrobacteraceae</taxon>
        <taxon>Rhodopseudomonas</taxon>
    </lineage>
</organism>
<dbReference type="Proteomes" id="UP000248134">
    <property type="component" value="Unassembled WGS sequence"/>
</dbReference>
<sequence length="450" mass="48894">MSTHKRLPWIVLIIAATLIMYAGASSSLYLTMDDPWVYSLGLGPAWLSSHGRFLTYLAYKWLIYENLPSTYWALRGTIVLGYCALAVILWQSFAKSLSGKGAAPALAVLLTLASVPWAVSVTWLTLAIHIPAHLLAIGAWLVIAYSLNKERFCIALLMLVVSLSIYQVSAFLILVPLAFSILTATNENWHTRRYAAIGAIAALILAILIYLVIFFLYLSLDGIEATGRTQSLVNTRTFADLAARFASSQMQLATYYWSGSSENILYTTLWALIAIQVVALGAVCLRLAECRQRIEALMIYAAITLLIMVPILAQGAIDLRSKICLTALLSIGPAALIAHLDKKASIALVGGLAVILSLIGRDNAIGLTHLNREELKFVQESLLGEGETKPALVTVIAPAAYPHQAAFFDRGPTIGHEPSTKITSQYATYNGGAQSIVKFAWHYLGLPGDP</sequence>
<gene>
    <name evidence="2" type="ORF">DNX69_25275</name>
</gene>
<keyword evidence="1" id="KW-0472">Membrane</keyword>
<comment type="caution">
    <text evidence="2">The sequence shown here is derived from an EMBL/GenBank/DDBJ whole genome shotgun (WGS) entry which is preliminary data.</text>
</comment>
<reference evidence="2 3" key="1">
    <citation type="submission" date="2018-06" db="EMBL/GenBank/DDBJ databases">
        <title>Draft Whole-Genome Sequence of the purple photosynthetic bacterium Rhodospeudomonas palustris XCP.</title>
        <authorList>
            <person name="Rayyan A."/>
            <person name="Meyer T.E."/>
            <person name="Kyndt J.A."/>
        </authorList>
    </citation>
    <scope>NUCLEOTIDE SEQUENCE [LARGE SCALE GENOMIC DNA]</scope>
    <source>
        <strain evidence="2 3">XCP</strain>
    </source>
</reference>
<feature type="transmembrane region" description="Helical" evidence="1">
    <location>
        <begin position="264"/>
        <end position="285"/>
    </location>
</feature>
<feature type="transmembrane region" description="Helical" evidence="1">
    <location>
        <begin position="154"/>
        <end position="182"/>
    </location>
</feature>
<dbReference type="EMBL" id="QKQS01000038">
    <property type="protein sequence ID" value="PZA09408.1"/>
    <property type="molecule type" value="Genomic_DNA"/>
</dbReference>
<keyword evidence="1" id="KW-0812">Transmembrane</keyword>
<feature type="transmembrane region" description="Helical" evidence="1">
    <location>
        <begin position="297"/>
        <end position="317"/>
    </location>
</feature>
<feature type="transmembrane region" description="Helical" evidence="1">
    <location>
        <begin position="126"/>
        <end position="147"/>
    </location>
</feature>
<evidence type="ECO:0000313" key="3">
    <source>
        <dbReference type="Proteomes" id="UP000248134"/>
    </source>
</evidence>
<evidence type="ECO:0000256" key="1">
    <source>
        <dbReference type="SAM" id="Phobius"/>
    </source>
</evidence>
<dbReference type="AlphaFoldDB" id="A0A323UP02"/>
<feature type="transmembrane region" description="Helical" evidence="1">
    <location>
        <begin position="7"/>
        <end position="30"/>
    </location>
</feature>
<proteinExistence type="predicted"/>
<feature type="transmembrane region" description="Helical" evidence="1">
    <location>
        <begin position="102"/>
        <end position="120"/>
    </location>
</feature>
<feature type="transmembrane region" description="Helical" evidence="1">
    <location>
        <begin position="194"/>
        <end position="220"/>
    </location>
</feature>
<evidence type="ECO:0000313" key="2">
    <source>
        <dbReference type="EMBL" id="PZA09408.1"/>
    </source>
</evidence>
<feature type="transmembrane region" description="Helical" evidence="1">
    <location>
        <begin position="71"/>
        <end position="90"/>
    </location>
</feature>